<evidence type="ECO:0000313" key="2">
    <source>
        <dbReference type="Proteomes" id="UP000008783"/>
    </source>
</evidence>
<dbReference type="RefSeq" id="XP_003319973.1">
    <property type="nucleotide sequence ID" value="XM_003319925.2"/>
</dbReference>
<reference evidence="2" key="2">
    <citation type="journal article" date="2011" name="Proc. Natl. Acad. Sci. U.S.A.">
        <title>Obligate biotrophy features unraveled by the genomic analysis of rust fungi.</title>
        <authorList>
            <person name="Duplessis S."/>
            <person name="Cuomo C.A."/>
            <person name="Lin Y.-C."/>
            <person name="Aerts A."/>
            <person name="Tisserant E."/>
            <person name="Veneault-Fourrey C."/>
            <person name="Joly D.L."/>
            <person name="Hacquard S."/>
            <person name="Amselem J."/>
            <person name="Cantarel B.L."/>
            <person name="Chiu R."/>
            <person name="Coutinho P.M."/>
            <person name="Feau N."/>
            <person name="Field M."/>
            <person name="Frey P."/>
            <person name="Gelhaye E."/>
            <person name="Goldberg J."/>
            <person name="Grabherr M.G."/>
            <person name="Kodira C.D."/>
            <person name="Kohler A."/>
            <person name="Kuees U."/>
            <person name="Lindquist E.A."/>
            <person name="Lucas S.M."/>
            <person name="Mago R."/>
            <person name="Mauceli E."/>
            <person name="Morin E."/>
            <person name="Murat C."/>
            <person name="Pangilinan J.L."/>
            <person name="Park R."/>
            <person name="Pearson M."/>
            <person name="Quesneville H."/>
            <person name="Rouhier N."/>
            <person name="Sakthikumar S."/>
            <person name="Salamov A.A."/>
            <person name="Schmutz J."/>
            <person name="Selles B."/>
            <person name="Shapiro H."/>
            <person name="Tanguay P."/>
            <person name="Tuskan G.A."/>
            <person name="Henrissat B."/>
            <person name="Van de Peer Y."/>
            <person name="Rouze P."/>
            <person name="Ellis J.G."/>
            <person name="Dodds P.N."/>
            <person name="Schein J.E."/>
            <person name="Zhong S."/>
            <person name="Hamelin R.C."/>
            <person name="Grigoriev I.V."/>
            <person name="Szabo L.J."/>
            <person name="Martin F."/>
        </authorList>
    </citation>
    <scope>NUCLEOTIDE SEQUENCE [LARGE SCALE GENOMIC DNA]</scope>
    <source>
        <strain evidence="2">CRL 75-36-700-3 / race SCCL</strain>
    </source>
</reference>
<evidence type="ECO:0000313" key="1">
    <source>
        <dbReference type="EMBL" id="EFP75554.1"/>
    </source>
</evidence>
<reference key="1">
    <citation type="submission" date="2007-01" db="EMBL/GenBank/DDBJ databases">
        <title>The Genome Sequence of Puccinia graminis f. sp. tritici Strain CRL 75-36-700-3.</title>
        <authorList>
            <consortium name="The Broad Institute Genome Sequencing Platform"/>
            <person name="Birren B."/>
            <person name="Lander E."/>
            <person name="Galagan J."/>
            <person name="Nusbaum C."/>
            <person name="Devon K."/>
            <person name="Cuomo C."/>
            <person name="Jaffe D."/>
            <person name="Butler J."/>
            <person name="Alvarez P."/>
            <person name="Gnerre S."/>
            <person name="Grabherr M."/>
            <person name="Mauceli E."/>
            <person name="Brockman W."/>
            <person name="Young S."/>
            <person name="LaButti K."/>
            <person name="Sykes S."/>
            <person name="DeCaprio D."/>
            <person name="Crawford M."/>
            <person name="Koehrsen M."/>
            <person name="Engels R."/>
            <person name="Montgomery P."/>
            <person name="Pearson M."/>
            <person name="Howarth C."/>
            <person name="Larson L."/>
            <person name="White J."/>
            <person name="Zeng Q."/>
            <person name="Kodira C."/>
            <person name="Yandava C."/>
            <person name="Alvarado L."/>
            <person name="O'Leary S."/>
            <person name="Szabo L."/>
            <person name="Dean R."/>
            <person name="Schein J."/>
        </authorList>
    </citation>
    <scope>NUCLEOTIDE SEQUENCE</scope>
    <source>
        <strain>CRL 75-36-700-3</strain>
    </source>
</reference>
<organism evidence="1 2">
    <name type="scientific">Puccinia graminis f. sp. tritici (strain CRL 75-36-700-3 / race SCCL)</name>
    <name type="common">Black stem rust fungus</name>
    <dbReference type="NCBI Taxonomy" id="418459"/>
    <lineage>
        <taxon>Eukaryota</taxon>
        <taxon>Fungi</taxon>
        <taxon>Dikarya</taxon>
        <taxon>Basidiomycota</taxon>
        <taxon>Pucciniomycotina</taxon>
        <taxon>Pucciniomycetes</taxon>
        <taxon>Pucciniales</taxon>
        <taxon>Pucciniaceae</taxon>
        <taxon>Puccinia</taxon>
    </lineage>
</organism>
<dbReference type="PANTHER" id="PTHR33069">
    <property type="entry name" value="CHROMOSOME 7, WHOLE GENOME SHOTGUN SEQUENCE-RELATED"/>
    <property type="match status" value="1"/>
</dbReference>
<dbReference type="Proteomes" id="UP000008783">
    <property type="component" value="Unassembled WGS sequence"/>
</dbReference>
<dbReference type="PANTHER" id="PTHR33069:SF3">
    <property type="entry name" value="DYNEIN HEAVY CHAIN TAIL DOMAIN-CONTAINING PROTEIN"/>
    <property type="match status" value="1"/>
</dbReference>
<dbReference type="AlphaFoldDB" id="E3JU29"/>
<dbReference type="InParanoid" id="E3JU29"/>
<dbReference type="OrthoDB" id="10283741at2759"/>
<dbReference type="KEGG" id="pgr:PGTG_00885"/>
<gene>
    <name evidence="1" type="ORF">PGTG_00885</name>
</gene>
<dbReference type="HOGENOM" id="CLU_059061_0_0_1"/>
<proteinExistence type="predicted"/>
<dbReference type="GeneID" id="10543270"/>
<protein>
    <submittedName>
        <fullName evidence="1">Uncharacterized protein</fullName>
    </submittedName>
</protein>
<dbReference type="VEuPathDB" id="FungiDB:PGTG_00885"/>
<name>E3JU29_PUCGT</name>
<sequence>MQEQEMSQQAHQPPYTPIIYDEIAAQFAQTLESSFSYLREDLDHLIILGAYGGDYMISPESGSHFNEIKTVVLPCLSRSLRQMQDLLTSPSYYQGGKDPDYQTGAKLLKEVEHTTDRLMHLNQSLLLQGQPRYFRGDWDMNAYRCRAMQLSIVDILRKTAEILRRTAQIPCYHRYLLSQSATLTMKKRDMEELSQITYHQTHLMLNSIDNIIRSFEPSDLELLGDRCRQVVQKIESEIAHQVKDSIARARMHIPSSQDALTIIKLTRLFLNKLSKATNGIPHPLPLMSSDQLLALIKATDHLDDSLRMFSIPTEQGPDPKKAYNLLTQVLSAIKILTDHSGRQGPSPESPYDLPRKCCEWYQLFSHQLSAVVTRLWLRI</sequence>
<keyword evidence="2" id="KW-1185">Reference proteome</keyword>
<accession>E3JU29</accession>
<dbReference type="EMBL" id="DS178264">
    <property type="protein sequence ID" value="EFP75554.1"/>
    <property type="molecule type" value="Genomic_DNA"/>
</dbReference>